<dbReference type="InterPro" id="IPR001114">
    <property type="entry name" value="Adenylosuccinate_synthetase"/>
</dbReference>
<evidence type="ECO:0000256" key="6">
    <source>
        <dbReference type="ARBA" id="ARBA00022842"/>
    </source>
</evidence>
<evidence type="ECO:0000259" key="15">
    <source>
        <dbReference type="PROSITE" id="PS51444"/>
    </source>
</evidence>
<sequence>MLEKPGRGGLGRVPAASPGPEPSPAQAGGGAGRGGFHVGSPAAAARGWAEPLLAPPGTREWLGRAGAAARRTGDVIAAPRGGRSPERLFTMSFKKEGAHKKWAALKEKLGSQESDQTEANLENAEPELCIRLLQIPSVVNYSGLKKRLESSDDSWMVQFLELCGLDLLLEALDRLSGRGVSKISDALLQLTCINCVRAVMNSQRGIEYIVDNEGYIRKLSQALDTSNVMVKKQVFELLAALCMYCPSGHALALDALDHYKTVKNQQYRFSVIMNELSTTDNVPYMGTLLSVINAIILATEDLRVRVQIRNEFIGLQLLDMLNKLRDIEEDDLLIQCETFEEAKTEDDEELLKISDGIDMNNHQEVFTSLFNKVSSSPASIQLLSILQSLLHLESSHHSSLLLWESLVTLANRAILLANDVQGNSVEDIIERLLSKVKTPTLRMKKLNWQKLPTNVVRESHSMWASVTSSSEETIEPDYTSIEQLFCFPQTSPKEKATAPVKAEPKEITFLDSKKSLNLNIFLKQFKCSNEEVADMIRKGDRTKFDVEVLKQLLKLLPEKHEIENLKAFKEEKSKLANADQFYLLLLGIPSYQLRIECMLLCEETTVMLDMLQPKADTIEKACEDLLISHRLPLFCQLILKVGNFLNYGSHTGDADGFKISTLLKLTETKANQTRVTLLHHILKEVENNHTDLLELPKDLECVAKAAGINLEIIRTESSSHLNKLEELKKKLQASSDDVKAQYEAPIEDSINASQKLKETFNTIDRKKEELANYLCEDPNKLSLEDIFSTMKTFRDLFIKALKENKDRKEQAAKAEKRKKQLEEEEAKRQTGENGKIIKKGAVKQEEVCIIDALLADIRKGFKLRKTKNRGESDTPPKTTPAGTPEGGQPGKSANDVKAVGKESICETKQSEDNHSESTPAPDAAAVTITGPGKDEAQSSASNQPPPEDNAGGNLPQQPCTQGSSFSSADADRVSQPKDGVSFKGKNDSYSFPENTEHKTNVFSPCNIGASIQFASSYSSHCTSLKDESGGPSLGDKDSKFEPSVLGSGKIAEQTLLPSDTYQSETKIRVELAPENAETILTTKSSSKQVDSRETAKKNEDPDEESLLDTSQEKSFSEEPTTDSSCSVPPGQGRADKEGQKGSGKRRKKKRHSKSQPEVGIDTGDNKTKRIESLKSCKKAKSELANADQFYLLLLSVPRINFEVVKAEAGANIKKLLETEHNIASSVDDLKVQYGKSIQDSIKASKELEEEIATIEKKKAELADYLCEDRNMLSLEDVFNTMKTFRDLFIKARKISGKLAFVLLLPSCPEVLLQENQERKEQAAKAEKRKKLLAEEEAKRQKGECGIIIRKGDVKPEAAVNIENYGTKDQILLCSKTLQRKNHEGGNNAGHTVVVDGKEYDFHLFPSGIINPKAISFIGNGVVIHLPGLFEEAEKNEKKGLKDWEKRLIISDRAHIVFDFHQAVDGLQEVQRQAQEGKNIGTTKKGIGPTYSSKAARTGLRVCDLLADFDEFSSRFKNLAQQYKSMFPNLEIDIDGQLKKLKGYAEKIRPMVRDGVYFMYEALHGSPKKILVEGANAALLDIDFGTYPFVTSSNCTVGGVCTGLGVPPQNIGEVYGVVKAYTTRVGIGAFPTEQINEIGDLLQSRGHEWGVTTGRKRRCGWLDLVILKYAHMINGFTALALTKLDILDVLDEIKIGVAYKLGGKRIPYFPANQEILQKVEVEYETMPGWKTDTTGARKWEDLPPKAQNYIRCVENHVGVPVKWVGVGKSRESMIQLF</sequence>
<feature type="binding site" evidence="9">
    <location>
        <begin position="1682"/>
        <end position="1684"/>
    </location>
    <ligand>
        <name>GTP</name>
        <dbReference type="ChEBI" id="CHEBI:37565"/>
    </ligand>
</feature>
<feature type="binding site" evidence="9">
    <location>
        <begin position="1650"/>
        <end position="1656"/>
    </location>
    <ligand>
        <name>substrate</name>
    </ligand>
</feature>
<dbReference type="UniPathway" id="UPA00075">
    <property type="reaction ID" value="UER00335"/>
</dbReference>
<feature type="compositionally biased region" description="Basic and acidic residues" evidence="12">
    <location>
        <begin position="1023"/>
        <end position="1040"/>
    </location>
</feature>
<dbReference type="STRING" id="8496.A0A151M233"/>
<dbReference type="PROSITE" id="PS00513">
    <property type="entry name" value="ADENYLOSUCCIN_SYN_2"/>
    <property type="match status" value="1"/>
</dbReference>
<dbReference type="Gene3D" id="3.90.170.10">
    <property type="entry name" value="Adenylosuccinate Synthetase, subunit A, domain 3"/>
    <property type="match status" value="1"/>
</dbReference>
<feature type="binding site" evidence="9">
    <location>
        <begin position="1764"/>
        <end position="1766"/>
    </location>
    <ligand>
        <name>GTP</name>
        <dbReference type="ChEBI" id="CHEBI:37565"/>
    </ligand>
</feature>
<evidence type="ECO:0000259" key="14">
    <source>
        <dbReference type="PROSITE" id="PS51232"/>
    </source>
</evidence>
<keyword evidence="7 9" id="KW-0342">GTP-binding</keyword>
<dbReference type="SUPFAM" id="SSF48371">
    <property type="entry name" value="ARM repeat"/>
    <property type="match status" value="1"/>
</dbReference>
<dbReference type="FunFam" id="1.10.300.10:FF:000002">
    <property type="entry name" value="Adenylosuccinate synthetase, chloroplastic"/>
    <property type="match status" value="1"/>
</dbReference>
<dbReference type="SMART" id="SM01139">
    <property type="entry name" value="Drf_FH3"/>
    <property type="match status" value="1"/>
</dbReference>
<comment type="caution">
    <text evidence="16">The sequence shown here is derived from an EMBL/GenBank/DDBJ whole genome shotgun (WGS) entry which is preliminary data.</text>
</comment>
<dbReference type="SUPFAM" id="SSF101447">
    <property type="entry name" value="Formin homology 2 domain (FH2 domain)"/>
    <property type="match status" value="2"/>
</dbReference>
<evidence type="ECO:0000256" key="8">
    <source>
        <dbReference type="ARBA" id="ARBA00050432"/>
    </source>
</evidence>
<feature type="coiled-coil region" evidence="11">
    <location>
        <begin position="1315"/>
        <end position="1343"/>
    </location>
</feature>
<feature type="binding site" evidence="9">
    <location>
        <position position="1575"/>
    </location>
    <ligand>
        <name>IMP</name>
        <dbReference type="ChEBI" id="CHEBI:58053"/>
    </ligand>
</feature>
<feature type="compositionally biased region" description="Polar residues" evidence="12">
    <location>
        <begin position="954"/>
        <end position="967"/>
    </location>
</feature>
<keyword evidence="6 9" id="KW-0460">Magnesium</keyword>
<dbReference type="GO" id="GO:0003779">
    <property type="term" value="F:actin binding"/>
    <property type="evidence" value="ECO:0007669"/>
    <property type="project" value="InterPro"/>
</dbReference>
<keyword evidence="2 9" id="KW-0436">Ligase</keyword>
<evidence type="ECO:0000256" key="10">
    <source>
        <dbReference type="PROSITE-ProRule" id="PRU10134"/>
    </source>
</evidence>
<dbReference type="eggNOG" id="KOG1355">
    <property type="taxonomic scope" value="Eukaryota"/>
</dbReference>
<feature type="compositionally biased region" description="Gly residues" evidence="12">
    <location>
        <begin position="27"/>
        <end position="37"/>
    </location>
</feature>
<evidence type="ECO:0000256" key="9">
    <source>
        <dbReference type="HAMAP-Rule" id="MF_03125"/>
    </source>
</evidence>
<dbReference type="GO" id="GO:0005737">
    <property type="term" value="C:cytoplasm"/>
    <property type="evidence" value="ECO:0007669"/>
    <property type="project" value="UniProtKB-SubCell"/>
</dbReference>
<protein>
    <recommendedName>
        <fullName evidence="9">Adenylosuccinate synthetase</fullName>
        <shortName evidence="9">AMPSase</shortName>
        <shortName evidence="9">AdSS</shortName>
        <ecNumber evidence="9">6.3.4.4</ecNumber>
    </recommendedName>
    <alternativeName>
        <fullName evidence="9">IMP--aspartate ligase</fullName>
    </alternativeName>
</protein>
<comment type="subunit">
    <text evidence="1 9">Homodimer.</text>
</comment>
<dbReference type="GO" id="GO:0030036">
    <property type="term" value="P:actin cytoskeleton organization"/>
    <property type="evidence" value="ECO:0007669"/>
    <property type="project" value="InterPro"/>
</dbReference>
<evidence type="ECO:0000256" key="4">
    <source>
        <dbReference type="ARBA" id="ARBA00022741"/>
    </source>
</evidence>
<dbReference type="Pfam" id="PF06367">
    <property type="entry name" value="Drf_FH3"/>
    <property type="match status" value="1"/>
</dbReference>
<feature type="compositionally biased region" description="Polar residues" evidence="12">
    <location>
        <begin position="1078"/>
        <end position="1088"/>
    </location>
</feature>
<keyword evidence="9" id="KW-0963">Cytoplasm</keyword>
<dbReference type="PROSITE" id="PS51444">
    <property type="entry name" value="FH2"/>
    <property type="match status" value="1"/>
</dbReference>
<feature type="compositionally biased region" description="Basic and acidic residues" evidence="12">
    <location>
        <begin position="1089"/>
        <end position="1099"/>
    </location>
</feature>
<feature type="region of interest" description="Disordered" evidence="12">
    <location>
        <begin position="1"/>
        <end position="42"/>
    </location>
</feature>
<evidence type="ECO:0000256" key="7">
    <source>
        <dbReference type="ARBA" id="ARBA00023134"/>
    </source>
</evidence>
<dbReference type="PROSITE" id="PS51232">
    <property type="entry name" value="GBD_FH3"/>
    <property type="match status" value="1"/>
</dbReference>
<name>A0A151M233_ALLMI</name>
<dbReference type="Proteomes" id="UP000050525">
    <property type="component" value="Unassembled WGS sequence"/>
</dbReference>
<dbReference type="FunFam" id="3.90.170.10:FF:000001">
    <property type="entry name" value="Adenylosuccinate synthetase"/>
    <property type="match status" value="1"/>
</dbReference>
<comment type="catalytic activity">
    <reaction evidence="8 9">
        <text>IMP + L-aspartate + GTP = N(6)-(1,2-dicarboxyethyl)-AMP + GDP + phosphate + 2 H(+)</text>
        <dbReference type="Rhea" id="RHEA:15753"/>
        <dbReference type="ChEBI" id="CHEBI:15378"/>
        <dbReference type="ChEBI" id="CHEBI:29991"/>
        <dbReference type="ChEBI" id="CHEBI:37565"/>
        <dbReference type="ChEBI" id="CHEBI:43474"/>
        <dbReference type="ChEBI" id="CHEBI:57567"/>
        <dbReference type="ChEBI" id="CHEBI:58053"/>
        <dbReference type="ChEBI" id="CHEBI:58189"/>
        <dbReference type="EC" id="6.3.4.4"/>
    </reaction>
</comment>
<dbReference type="SMART" id="SM00498">
    <property type="entry name" value="FH2"/>
    <property type="match status" value="1"/>
</dbReference>
<dbReference type="InterPro" id="IPR042111">
    <property type="entry name" value="Adenylosuccinate_synth_dom3"/>
</dbReference>
<feature type="binding site" evidence="9">
    <location>
        <position position="1590"/>
    </location>
    <ligand>
        <name>IMP</name>
        <dbReference type="ChEBI" id="CHEBI:58053"/>
    </ligand>
</feature>
<proteinExistence type="inferred from homology"/>
<dbReference type="EC" id="6.3.4.4" evidence="9"/>
<feature type="region of interest" description="Disordered" evidence="12">
    <location>
        <begin position="1069"/>
        <end position="1166"/>
    </location>
</feature>
<evidence type="ECO:0000259" key="13">
    <source>
        <dbReference type="PROSITE" id="PS51082"/>
    </source>
</evidence>
<dbReference type="Pfam" id="PF02205">
    <property type="entry name" value="WH2"/>
    <property type="match status" value="1"/>
</dbReference>
<evidence type="ECO:0000256" key="3">
    <source>
        <dbReference type="ARBA" id="ARBA00022723"/>
    </source>
</evidence>
<feature type="domain" description="GBD/FH3" evidence="14">
    <location>
        <begin position="68"/>
        <end position="421"/>
    </location>
</feature>
<evidence type="ECO:0000256" key="12">
    <source>
        <dbReference type="SAM" id="MobiDB-lite"/>
    </source>
</evidence>
<feature type="binding site" evidence="9">
    <location>
        <position position="1482"/>
    </location>
    <ligand>
        <name>IMP</name>
        <dbReference type="ChEBI" id="CHEBI:58053"/>
    </ligand>
</feature>
<comment type="subcellular location">
    <subcellularLocation>
        <location evidence="9">Cytoplasm</location>
    </subcellularLocation>
</comment>
<feature type="region of interest" description="Disordered" evidence="12">
    <location>
        <begin position="865"/>
        <end position="999"/>
    </location>
</feature>
<dbReference type="Gene3D" id="3.40.440.10">
    <property type="entry name" value="Adenylosuccinate Synthetase, subunit A, domain 1"/>
    <property type="match status" value="1"/>
</dbReference>
<comment type="similarity">
    <text evidence="9">Belongs to the adenylosuccinate synthetase family.</text>
</comment>
<feature type="active site" evidence="10">
    <location>
        <position position="1493"/>
    </location>
</feature>
<dbReference type="InterPro" id="IPR003124">
    <property type="entry name" value="WH2_dom"/>
</dbReference>
<dbReference type="InterPro" id="IPR014768">
    <property type="entry name" value="GBD/FH3_dom"/>
</dbReference>
<keyword evidence="5 9" id="KW-0658">Purine biosynthesis</keyword>
<dbReference type="GO" id="GO:0044208">
    <property type="term" value="P:'de novo' AMP biosynthetic process"/>
    <property type="evidence" value="ECO:0007669"/>
    <property type="project" value="UniProtKB-UniRule"/>
</dbReference>
<dbReference type="InterPro" id="IPR016024">
    <property type="entry name" value="ARM-type_fold"/>
</dbReference>
<keyword evidence="3 9" id="KW-0479">Metal-binding</keyword>
<dbReference type="SMART" id="SM00788">
    <property type="entry name" value="Adenylsucc_synt"/>
    <property type="match status" value="1"/>
</dbReference>
<dbReference type="InterPro" id="IPR042201">
    <property type="entry name" value="FH2_Formin_sf"/>
</dbReference>
<dbReference type="GO" id="GO:0000287">
    <property type="term" value="F:magnesium ion binding"/>
    <property type="evidence" value="ECO:0007669"/>
    <property type="project" value="UniProtKB-UniRule"/>
</dbReference>
<feature type="region of interest" description="Disordered" evidence="12">
    <location>
        <begin position="807"/>
        <end position="831"/>
    </location>
</feature>
<dbReference type="Gene3D" id="1.10.300.10">
    <property type="entry name" value="Adenylosuccinate Synthetase, subunit A, domain 2"/>
    <property type="match status" value="1"/>
</dbReference>
<comment type="pathway">
    <text evidence="9">Purine metabolism; AMP biosynthesis via de novo pathway; AMP from IMP: step 1/2.</text>
</comment>
<dbReference type="InterPro" id="IPR027417">
    <property type="entry name" value="P-loop_NTPase"/>
</dbReference>
<feature type="binding site" evidence="9">
    <location>
        <position position="1656"/>
    </location>
    <ligand>
        <name>GTP</name>
        <dbReference type="ChEBI" id="CHEBI:37565"/>
    </ligand>
</feature>
<dbReference type="SMART" id="SM01140">
    <property type="entry name" value="Drf_GBD"/>
    <property type="match status" value="1"/>
</dbReference>
<dbReference type="Gene3D" id="1.20.58.2220">
    <property type="entry name" value="Formin, FH2 domain"/>
    <property type="match status" value="2"/>
</dbReference>
<reference evidence="16 17" key="1">
    <citation type="journal article" date="2012" name="Genome Biol.">
        <title>Sequencing three crocodilian genomes to illuminate the evolution of archosaurs and amniotes.</title>
        <authorList>
            <person name="St John J.A."/>
            <person name="Braun E.L."/>
            <person name="Isberg S.R."/>
            <person name="Miles L.G."/>
            <person name="Chong A.Y."/>
            <person name="Gongora J."/>
            <person name="Dalzell P."/>
            <person name="Moran C."/>
            <person name="Bed'hom B."/>
            <person name="Abzhanov A."/>
            <person name="Burgess S.C."/>
            <person name="Cooksey A.M."/>
            <person name="Castoe T.A."/>
            <person name="Crawford N.G."/>
            <person name="Densmore L.D."/>
            <person name="Drew J.C."/>
            <person name="Edwards S.V."/>
            <person name="Faircloth B.C."/>
            <person name="Fujita M.K."/>
            <person name="Greenwold M.J."/>
            <person name="Hoffmann F.G."/>
            <person name="Howard J.M."/>
            <person name="Iguchi T."/>
            <person name="Janes D.E."/>
            <person name="Khan S.Y."/>
            <person name="Kohno S."/>
            <person name="de Koning A.J."/>
            <person name="Lance S.L."/>
            <person name="McCarthy F.M."/>
            <person name="McCormack J.E."/>
            <person name="Merchant M.E."/>
            <person name="Peterson D.G."/>
            <person name="Pollock D.D."/>
            <person name="Pourmand N."/>
            <person name="Raney B.J."/>
            <person name="Roessler K.A."/>
            <person name="Sanford J.R."/>
            <person name="Sawyer R.H."/>
            <person name="Schmidt C.J."/>
            <person name="Triplett E.W."/>
            <person name="Tuberville T.D."/>
            <person name="Venegas-Anaya M."/>
            <person name="Howard J.T."/>
            <person name="Jarvis E.D."/>
            <person name="Guillette L.J.Jr."/>
            <person name="Glenn T.C."/>
            <person name="Green R.E."/>
            <person name="Ray D.A."/>
        </authorList>
    </citation>
    <scope>NUCLEOTIDE SEQUENCE [LARGE SCALE GENOMIC DNA]</scope>
    <source>
        <strain evidence="16">KSC_2009_1</strain>
    </source>
</reference>
<feature type="domain" description="FH2" evidence="15">
    <location>
        <begin position="433"/>
        <end position="823"/>
    </location>
</feature>
<dbReference type="CDD" id="cd03108">
    <property type="entry name" value="AdSS"/>
    <property type="match status" value="1"/>
</dbReference>
<feature type="binding site" evidence="9">
    <location>
        <position position="1654"/>
    </location>
    <ligand>
        <name>IMP</name>
        <dbReference type="ChEBI" id="CHEBI:58053"/>
    </ligand>
</feature>
<dbReference type="NCBIfam" id="NF002223">
    <property type="entry name" value="PRK01117.1"/>
    <property type="match status" value="1"/>
</dbReference>
<dbReference type="PANTHER" id="PTHR46345">
    <property type="entry name" value="INVERTED FORMIN-2"/>
    <property type="match status" value="1"/>
</dbReference>
<dbReference type="GO" id="GO:0004019">
    <property type="term" value="F:adenylosuccinate synthase activity"/>
    <property type="evidence" value="ECO:0007669"/>
    <property type="project" value="UniProtKB-UniRule"/>
</dbReference>
<feature type="active site" description="Proton donor" evidence="9">
    <location>
        <position position="1390"/>
    </location>
</feature>
<keyword evidence="4 9" id="KW-0547">Nucleotide-binding</keyword>
<dbReference type="EMBL" id="AKHW03006807">
    <property type="protein sequence ID" value="KYO18578.1"/>
    <property type="molecule type" value="Genomic_DNA"/>
</dbReference>
<feature type="binding site" evidence="9">
    <location>
        <position position="1496"/>
    </location>
    <ligand>
        <name>IMP</name>
        <dbReference type="ChEBI" id="CHEBI:58053"/>
        <note>ligand shared between dimeric partners</note>
    </ligand>
</feature>
<dbReference type="NCBIfam" id="TIGR00184">
    <property type="entry name" value="purA"/>
    <property type="match status" value="1"/>
</dbReference>
<comment type="function">
    <text evidence="9">Plays an important role in the de novo pathway and in the salvage pathway of purine nucleotide biosynthesis. Catalyzes the first commited step in the biosynthesis of AMP from IMP.</text>
</comment>
<feature type="binding site" evidence="9">
    <location>
        <begin position="1389"/>
        <end position="1391"/>
    </location>
    <ligand>
        <name>GTP</name>
        <dbReference type="ChEBI" id="CHEBI:37565"/>
    </ligand>
</feature>
<dbReference type="GO" id="GO:0005525">
    <property type="term" value="F:GTP binding"/>
    <property type="evidence" value="ECO:0007669"/>
    <property type="project" value="UniProtKB-UniRule"/>
</dbReference>
<evidence type="ECO:0000313" key="16">
    <source>
        <dbReference type="EMBL" id="KYO18578.1"/>
    </source>
</evidence>
<feature type="compositionally biased region" description="Basic and acidic residues" evidence="12">
    <location>
        <begin position="898"/>
        <end position="915"/>
    </location>
</feature>
<dbReference type="PROSITE" id="PS51082">
    <property type="entry name" value="WH2"/>
    <property type="match status" value="1"/>
</dbReference>
<evidence type="ECO:0000256" key="2">
    <source>
        <dbReference type="ARBA" id="ARBA00022598"/>
    </source>
</evidence>
<dbReference type="InterPro" id="IPR042109">
    <property type="entry name" value="Adenylosuccinate_synth_dom1"/>
</dbReference>
<dbReference type="GO" id="GO:0031267">
    <property type="term" value="F:small GTPase binding"/>
    <property type="evidence" value="ECO:0007669"/>
    <property type="project" value="InterPro"/>
</dbReference>
<dbReference type="Pfam" id="PF00709">
    <property type="entry name" value="Adenylsucc_synt"/>
    <property type="match status" value="1"/>
</dbReference>
<accession>A0A151M233</accession>
<gene>
    <name evidence="16" type="primary">ADSS</name>
    <name evidence="16" type="ORF">Y1Q_0014835</name>
</gene>
<dbReference type="InterPro" id="IPR033128">
    <property type="entry name" value="Adenylosuccin_syn_Lys_AS"/>
</dbReference>
<evidence type="ECO:0000313" key="17">
    <source>
        <dbReference type="Proteomes" id="UP000050525"/>
    </source>
</evidence>
<evidence type="ECO:0000256" key="1">
    <source>
        <dbReference type="ARBA" id="ARBA00011738"/>
    </source>
</evidence>
<dbReference type="HAMAP" id="MF_00011">
    <property type="entry name" value="Adenylosucc_synth"/>
    <property type="match status" value="1"/>
</dbReference>
<dbReference type="Pfam" id="PF02181">
    <property type="entry name" value="FH2"/>
    <property type="match status" value="1"/>
</dbReference>
<feature type="binding site" evidence="9">
    <location>
        <begin position="1387"/>
        <end position="1390"/>
    </location>
    <ligand>
        <name>IMP</name>
        <dbReference type="ChEBI" id="CHEBI:58053"/>
    </ligand>
</feature>
<keyword evidence="17" id="KW-1185">Reference proteome</keyword>
<organism evidence="16 17">
    <name type="scientific">Alligator mississippiensis</name>
    <name type="common">American alligator</name>
    <dbReference type="NCBI Taxonomy" id="8496"/>
    <lineage>
        <taxon>Eukaryota</taxon>
        <taxon>Metazoa</taxon>
        <taxon>Chordata</taxon>
        <taxon>Craniata</taxon>
        <taxon>Vertebrata</taxon>
        <taxon>Euteleostomi</taxon>
        <taxon>Archelosauria</taxon>
        <taxon>Archosauria</taxon>
        <taxon>Crocodylia</taxon>
        <taxon>Alligatoridae</taxon>
        <taxon>Alligatorinae</taxon>
        <taxon>Alligator</taxon>
    </lineage>
</organism>
<comment type="cofactor">
    <cofactor evidence="9">
        <name>Mg(2+)</name>
        <dbReference type="ChEBI" id="CHEBI:18420"/>
    </cofactor>
    <text evidence="9">Binds 1 Mg(2+) ion per subunit.</text>
</comment>
<feature type="compositionally biased region" description="Polar residues" evidence="12">
    <location>
        <begin position="1117"/>
        <end position="1126"/>
    </location>
</feature>
<dbReference type="InterPro" id="IPR015425">
    <property type="entry name" value="FH2_Formin"/>
</dbReference>
<dbReference type="InterPro" id="IPR042110">
    <property type="entry name" value="Adenylosuccinate_synth_dom2"/>
</dbReference>
<dbReference type="InterPro" id="IPR010472">
    <property type="entry name" value="FH3_dom"/>
</dbReference>
<feature type="binding site" evidence="9">
    <location>
        <position position="1389"/>
    </location>
    <ligand>
        <name>Mg(2+)</name>
        <dbReference type="ChEBI" id="CHEBI:18420"/>
    </ligand>
</feature>
<dbReference type="Gene3D" id="1.25.10.10">
    <property type="entry name" value="Leucine-rich Repeat Variant"/>
    <property type="match status" value="1"/>
</dbReference>
<feature type="compositionally biased region" description="Basic residues" evidence="12">
    <location>
        <begin position="1142"/>
        <end position="1153"/>
    </location>
</feature>
<evidence type="ECO:0000256" key="5">
    <source>
        <dbReference type="ARBA" id="ARBA00022755"/>
    </source>
</evidence>
<feature type="region of interest" description="Disordered" evidence="12">
    <location>
        <begin position="1018"/>
        <end position="1046"/>
    </location>
</feature>
<dbReference type="InterPro" id="IPR011989">
    <property type="entry name" value="ARM-like"/>
</dbReference>
<dbReference type="InterPro" id="IPR010473">
    <property type="entry name" value="GTPase-bd"/>
</dbReference>
<keyword evidence="11" id="KW-0175">Coiled coil</keyword>
<dbReference type="SUPFAM" id="SSF52540">
    <property type="entry name" value="P-loop containing nucleoside triphosphate hydrolases"/>
    <property type="match status" value="1"/>
</dbReference>
<dbReference type="Pfam" id="PF06371">
    <property type="entry name" value="Drf_GBD"/>
    <property type="match status" value="1"/>
</dbReference>
<evidence type="ECO:0000256" key="11">
    <source>
        <dbReference type="SAM" id="Coils"/>
    </source>
</evidence>
<feature type="domain" description="WH2" evidence="13">
    <location>
        <begin position="851"/>
        <end position="866"/>
    </location>
</feature>
<comment type="caution">
    <text evidence="9">Lacks conserved residue(s) required for the propagation of feature annotation.</text>
</comment>
<feature type="coiled-coil region" evidence="11">
    <location>
        <begin position="1237"/>
        <end position="1267"/>
    </location>
</feature>
<dbReference type="PANTHER" id="PTHR46345:SF5">
    <property type="entry name" value="INVERTED FORMIN-2"/>
    <property type="match status" value="1"/>
</dbReference>